<dbReference type="SMART" id="SM00471">
    <property type="entry name" value="HDc"/>
    <property type="match status" value="1"/>
</dbReference>
<dbReference type="CDD" id="cd00077">
    <property type="entry name" value="HDc"/>
    <property type="match status" value="1"/>
</dbReference>
<name>A0ABY6HKZ6_9ARCH</name>
<evidence type="ECO:0000259" key="1">
    <source>
        <dbReference type="PROSITE" id="PS51831"/>
    </source>
</evidence>
<dbReference type="PANTHER" id="PTHR35795:SF1">
    <property type="entry name" value="BIS(5'-NUCLEOSYL)-TETRAPHOSPHATASE, SYMMETRICAL"/>
    <property type="match status" value="1"/>
</dbReference>
<dbReference type="InterPro" id="IPR051094">
    <property type="entry name" value="Diverse_Catalytic_Enzymes"/>
</dbReference>
<dbReference type="Pfam" id="PF01966">
    <property type="entry name" value="HD"/>
    <property type="match status" value="1"/>
</dbReference>
<dbReference type="PANTHER" id="PTHR35795">
    <property type="entry name" value="SLR1885 PROTEIN"/>
    <property type="match status" value="1"/>
</dbReference>
<dbReference type="PROSITE" id="PS51831">
    <property type="entry name" value="HD"/>
    <property type="match status" value="1"/>
</dbReference>
<reference evidence="2" key="1">
    <citation type="submission" date="2022-09" db="EMBL/GenBank/DDBJ databases">
        <title>Actin cytoskeleton and complex cell architecture in an #Asgard archaeon.</title>
        <authorList>
            <person name="Ponce Toledo R.I."/>
            <person name="Schleper C."/>
            <person name="Rodrigues Oliveira T."/>
            <person name="Wollweber F."/>
            <person name="Xu J."/>
            <person name="Rittmann S."/>
            <person name="Klingl A."/>
            <person name="Pilhofer M."/>
        </authorList>
    </citation>
    <scope>NUCLEOTIDE SEQUENCE</scope>
    <source>
        <strain evidence="2">B-35</strain>
    </source>
</reference>
<evidence type="ECO:0000313" key="3">
    <source>
        <dbReference type="Proteomes" id="UP001208689"/>
    </source>
</evidence>
<accession>A0ABY6HKZ6</accession>
<dbReference type="InterPro" id="IPR003607">
    <property type="entry name" value="HD/PDEase_dom"/>
</dbReference>
<dbReference type="EMBL" id="CP104013">
    <property type="protein sequence ID" value="UYP44091.1"/>
    <property type="molecule type" value="Genomic_DNA"/>
</dbReference>
<dbReference type="Gene3D" id="1.10.3210.10">
    <property type="entry name" value="Hypothetical protein af1432"/>
    <property type="match status" value="1"/>
</dbReference>
<proteinExistence type="predicted"/>
<dbReference type="InterPro" id="IPR006674">
    <property type="entry name" value="HD_domain"/>
</dbReference>
<sequence length="400" mass="46764">MQLLPDLVNRLKRENQEKEKKNFGPYAYFSDKAQRKVKEINGYRSYFTRDADRINHSLSFARYFDKTQVFFWLQSDIHQKRMLHVQLVSKIARELAEVFKLNTSLVEAIALGHDIGHVPFGHDGEELLTKITEQKGIGQYHHNFGSVWFLQEVEMQNLTLPVLDGILGHNGENHQGKLYPASTELTWTHLEQDLENLKLGKIKDPVPKTMEGILVRFADTISYISRDVMDAQHLGILSFKDIPESVKIQLGKSNREIINSLITDLIQNSIDQPYISYSEATNAALQDLYKFNLNHIYLHPDKLQPLPTIDKAMHLLWDHYYDDLINERLDSKIFKDHLFLNLNQIRTRRPEINSLEKYPYYKQPPEIIVRDFIAGMTDQFFWSLSSSLDPTLEFERKIVY</sequence>
<organism evidence="2 3">
    <name type="scientific">Candidatus Lokiarchaeum ossiferum</name>
    <dbReference type="NCBI Taxonomy" id="2951803"/>
    <lineage>
        <taxon>Archaea</taxon>
        <taxon>Promethearchaeati</taxon>
        <taxon>Promethearchaeota</taxon>
        <taxon>Promethearchaeia</taxon>
        <taxon>Promethearchaeales</taxon>
        <taxon>Promethearchaeaceae</taxon>
        <taxon>Candidatus Lokiarchaeum</taxon>
    </lineage>
</organism>
<protein>
    <submittedName>
        <fullName evidence="2">Deoxyguanosinetriphosphate triphosphohydrolase-like protein</fullName>
    </submittedName>
</protein>
<evidence type="ECO:0000313" key="2">
    <source>
        <dbReference type="EMBL" id="UYP44091.1"/>
    </source>
</evidence>
<dbReference type="SUPFAM" id="SSF109604">
    <property type="entry name" value="HD-domain/PDEase-like"/>
    <property type="match status" value="1"/>
</dbReference>
<gene>
    <name evidence="2" type="ORF">NEF87_000376</name>
</gene>
<dbReference type="Proteomes" id="UP001208689">
    <property type="component" value="Chromosome"/>
</dbReference>
<keyword evidence="3" id="KW-1185">Reference proteome</keyword>
<feature type="domain" description="HD" evidence="1">
    <location>
        <begin position="81"/>
        <end position="224"/>
    </location>
</feature>